<proteinExistence type="predicted"/>
<dbReference type="InterPro" id="IPR036866">
    <property type="entry name" value="RibonucZ/Hydroxyglut_hydro"/>
</dbReference>
<dbReference type="Proteomes" id="UP000616885">
    <property type="component" value="Unassembled WGS sequence"/>
</dbReference>
<dbReference type="EMBL" id="JADCTT010000004">
    <property type="protein sequence ID" value="KAF9754135.1"/>
    <property type="molecule type" value="Genomic_DNA"/>
</dbReference>
<dbReference type="PANTHER" id="PTHR36142:SF2">
    <property type="entry name" value="METALLO-HYDROLASE_OXIDOREDUCTASE SUPERFAMILY PROTEIN"/>
    <property type="match status" value="1"/>
</dbReference>
<dbReference type="PANTHER" id="PTHR36142">
    <property type="entry name" value="METALLO-HYDROLASE/OXIDOREDUCTASE SUPERFAMILY PROTEIN"/>
    <property type="match status" value="1"/>
</dbReference>
<organism evidence="1 2">
    <name type="scientific">Bionectria ochroleuca</name>
    <name type="common">Gliocladium roseum</name>
    <dbReference type="NCBI Taxonomy" id="29856"/>
    <lineage>
        <taxon>Eukaryota</taxon>
        <taxon>Fungi</taxon>
        <taxon>Dikarya</taxon>
        <taxon>Ascomycota</taxon>
        <taxon>Pezizomycotina</taxon>
        <taxon>Sordariomycetes</taxon>
        <taxon>Hypocreomycetidae</taxon>
        <taxon>Hypocreales</taxon>
        <taxon>Bionectriaceae</taxon>
        <taxon>Clonostachys</taxon>
    </lineage>
</organism>
<evidence type="ECO:0000313" key="1">
    <source>
        <dbReference type="EMBL" id="KAF9754135.1"/>
    </source>
</evidence>
<sequence length="348" mass="39026">MKTEGTRDLEAGLKWPLRPILTSLNADHSWLFSFPRPTNDGHSQYFYHVAFEPWLNGPTSEFSGWLAHLSLSQEAAIASGDAVQKAAAEIERIAAELARTNDSGVRTAHDKGVGEYNGPVDAIVVLFDGPDHCHRATLETFDKRIPLVASKEVAAKVETWNHFDNISTIHELDMSAQTWQADKPHSSPLPSWLTTFKLSGEGFLNFIGVFIWSHTLDTGEQVHETILETPHGTETLDSEDSQVQSFLRMTPAITPLAILHGLKESFTTRWWRTTHGAEAGLKLYRKSGSKYWILSHDDELEYRGLILRTMVYDIRHTLDWAISREKGTTEAQDVNFVDVGNGNSFVLV</sequence>
<reference evidence="1" key="1">
    <citation type="submission" date="2020-10" db="EMBL/GenBank/DDBJ databases">
        <title>High-Quality Genome Resource of Clonostachys rosea strain S41 by Oxford Nanopore Long-Read Sequencing.</title>
        <authorList>
            <person name="Wang H."/>
        </authorList>
    </citation>
    <scope>NUCLEOTIDE SEQUENCE</scope>
    <source>
        <strain evidence="1">S41</strain>
    </source>
</reference>
<protein>
    <submittedName>
        <fullName evidence="1">Uncharacterized protein</fullName>
    </submittedName>
</protein>
<gene>
    <name evidence="1" type="ORF">IM811_012893</name>
</gene>
<accession>A0A8H7NE48</accession>
<name>A0A8H7NE48_BIOOC</name>
<dbReference type="AlphaFoldDB" id="A0A8H7NE48"/>
<evidence type="ECO:0000313" key="2">
    <source>
        <dbReference type="Proteomes" id="UP000616885"/>
    </source>
</evidence>
<comment type="caution">
    <text evidence="1">The sequence shown here is derived from an EMBL/GenBank/DDBJ whole genome shotgun (WGS) entry which is preliminary data.</text>
</comment>
<dbReference type="Gene3D" id="3.60.15.10">
    <property type="entry name" value="Ribonuclease Z/Hydroxyacylglutathione hydrolase-like"/>
    <property type="match status" value="1"/>
</dbReference>